<evidence type="ECO:0000313" key="10">
    <source>
        <dbReference type="EMBL" id="GFJ80921.1"/>
    </source>
</evidence>
<dbReference type="GO" id="GO:0051539">
    <property type="term" value="F:4 iron, 4 sulfur cluster binding"/>
    <property type="evidence" value="ECO:0007669"/>
    <property type="project" value="UniProtKB-KW"/>
</dbReference>
<comment type="caution">
    <text evidence="10">The sequence shown here is derived from an EMBL/GenBank/DDBJ whole genome shotgun (WGS) entry which is preliminary data.</text>
</comment>
<reference evidence="10 11" key="1">
    <citation type="submission" date="2020-03" db="EMBL/GenBank/DDBJ databases">
        <title>Whole genome shotgun sequence of Phytohabitans houttuyneae NBRC 108639.</title>
        <authorList>
            <person name="Komaki H."/>
            <person name="Tamura T."/>
        </authorList>
    </citation>
    <scope>NUCLEOTIDE SEQUENCE [LARGE SCALE GENOMIC DNA]</scope>
    <source>
        <strain evidence="10 11">NBRC 108639</strain>
    </source>
</reference>
<evidence type="ECO:0000256" key="7">
    <source>
        <dbReference type="ARBA" id="ARBA00023014"/>
    </source>
</evidence>
<dbReference type="CDD" id="cd01335">
    <property type="entry name" value="Radical_SAM"/>
    <property type="match status" value="1"/>
</dbReference>
<evidence type="ECO:0000256" key="4">
    <source>
        <dbReference type="ARBA" id="ARBA00022691"/>
    </source>
</evidence>
<dbReference type="GO" id="GO:0046872">
    <property type="term" value="F:metal ion binding"/>
    <property type="evidence" value="ECO:0007669"/>
    <property type="project" value="UniProtKB-KW"/>
</dbReference>
<dbReference type="SUPFAM" id="SSF52242">
    <property type="entry name" value="Cobalamin (vitamin B12)-binding domain"/>
    <property type="match status" value="1"/>
</dbReference>
<keyword evidence="7" id="KW-0411">Iron-sulfur</keyword>
<name>A0A6V8KEN9_9ACTN</name>
<keyword evidence="3" id="KW-0808">Transferase</keyword>
<dbReference type="Pfam" id="PF04055">
    <property type="entry name" value="Radical_SAM"/>
    <property type="match status" value="1"/>
</dbReference>
<accession>A0A6V8KEN9</accession>
<dbReference type="InterPro" id="IPR006638">
    <property type="entry name" value="Elp3/MiaA/NifB-like_rSAM"/>
</dbReference>
<comment type="cofactor">
    <cofactor evidence="1">
        <name>[4Fe-4S] cluster</name>
        <dbReference type="ChEBI" id="CHEBI:49883"/>
    </cofactor>
</comment>
<dbReference type="SUPFAM" id="SSF102114">
    <property type="entry name" value="Radical SAM enzymes"/>
    <property type="match status" value="1"/>
</dbReference>
<dbReference type="AlphaFoldDB" id="A0A6V8KEN9"/>
<dbReference type="InterPro" id="IPR023404">
    <property type="entry name" value="rSAM_horseshoe"/>
</dbReference>
<dbReference type="CDD" id="cd02068">
    <property type="entry name" value="radical_SAM_B12_BD"/>
    <property type="match status" value="1"/>
</dbReference>
<proteinExistence type="predicted"/>
<keyword evidence="5" id="KW-0479">Metal-binding</keyword>
<evidence type="ECO:0000259" key="8">
    <source>
        <dbReference type="PROSITE" id="PS51332"/>
    </source>
</evidence>
<keyword evidence="6" id="KW-0408">Iron</keyword>
<dbReference type="PANTHER" id="PTHR43409:SF7">
    <property type="entry name" value="BLL1977 PROTEIN"/>
    <property type="match status" value="1"/>
</dbReference>
<reference evidence="10 11" key="2">
    <citation type="submission" date="2020-03" db="EMBL/GenBank/DDBJ databases">
        <authorList>
            <person name="Ichikawa N."/>
            <person name="Kimura A."/>
            <person name="Kitahashi Y."/>
            <person name="Uohara A."/>
        </authorList>
    </citation>
    <scope>NUCLEOTIDE SEQUENCE [LARGE SCALE GENOMIC DNA]</scope>
    <source>
        <strain evidence="10 11">NBRC 108639</strain>
    </source>
</reference>
<keyword evidence="11" id="KW-1185">Reference proteome</keyword>
<protein>
    <submittedName>
        <fullName evidence="10">B12-binding domain-containing radical SAM protein</fullName>
    </submittedName>
</protein>
<dbReference type="SFLD" id="SFLDG01123">
    <property type="entry name" value="methyltransferase_(Class_B)"/>
    <property type="match status" value="1"/>
</dbReference>
<feature type="domain" description="Radical SAM core" evidence="9">
    <location>
        <begin position="173"/>
        <end position="405"/>
    </location>
</feature>
<evidence type="ECO:0000256" key="6">
    <source>
        <dbReference type="ARBA" id="ARBA00023004"/>
    </source>
</evidence>
<dbReference type="GO" id="GO:0005829">
    <property type="term" value="C:cytosol"/>
    <property type="evidence" value="ECO:0007669"/>
    <property type="project" value="TreeGrafter"/>
</dbReference>
<dbReference type="GO" id="GO:0031419">
    <property type="term" value="F:cobalamin binding"/>
    <property type="evidence" value="ECO:0007669"/>
    <property type="project" value="InterPro"/>
</dbReference>
<keyword evidence="4" id="KW-0949">S-adenosyl-L-methionine</keyword>
<dbReference type="EMBL" id="BLPF01000002">
    <property type="protein sequence ID" value="GFJ80921.1"/>
    <property type="molecule type" value="Genomic_DNA"/>
</dbReference>
<dbReference type="InterPro" id="IPR006158">
    <property type="entry name" value="Cobalamin-bd"/>
</dbReference>
<evidence type="ECO:0000256" key="3">
    <source>
        <dbReference type="ARBA" id="ARBA00022679"/>
    </source>
</evidence>
<dbReference type="PANTHER" id="PTHR43409">
    <property type="entry name" value="ANAEROBIC MAGNESIUM-PROTOPORPHYRIN IX MONOMETHYL ESTER CYCLASE-RELATED"/>
    <property type="match status" value="1"/>
</dbReference>
<evidence type="ECO:0000313" key="11">
    <source>
        <dbReference type="Proteomes" id="UP000482800"/>
    </source>
</evidence>
<dbReference type="Gene3D" id="3.40.50.280">
    <property type="entry name" value="Cobalamin-binding domain"/>
    <property type="match status" value="1"/>
</dbReference>
<keyword evidence="2" id="KW-0489">Methyltransferase</keyword>
<dbReference type="SFLD" id="SFLDS00029">
    <property type="entry name" value="Radical_SAM"/>
    <property type="match status" value="1"/>
</dbReference>
<dbReference type="RefSeq" id="WP_281365118.1">
    <property type="nucleotide sequence ID" value="NZ_BAABGO010000062.1"/>
</dbReference>
<dbReference type="InterPro" id="IPR034466">
    <property type="entry name" value="Methyltransferase_Class_B"/>
</dbReference>
<dbReference type="InterPro" id="IPR058240">
    <property type="entry name" value="rSAM_sf"/>
</dbReference>
<dbReference type="SMART" id="SM00729">
    <property type="entry name" value="Elp3"/>
    <property type="match status" value="1"/>
</dbReference>
<dbReference type="Proteomes" id="UP000482800">
    <property type="component" value="Unassembled WGS sequence"/>
</dbReference>
<evidence type="ECO:0000259" key="9">
    <source>
        <dbReference type="PROSITE" id="PS51918"/>
    </source>
</evidence>
<dbReference type="Pfam" id="PF02310">
    <property type="entry name" value="B12-binding"/>
    <property type="match status" value="1"/>
</dbReference>
<evidence type="ECO:0000256" key="1">
    <source>
        <dbReference type="ARBA" id="ARBA00001966"/>
    </source>
</evidence>
<dbReference type="GO" id="GO:0003824">
    <property type="term" value="F:catalytic activity"/>
    <property type="evidence" value="ECO:0007669"/>
    <property type="project" value="InterPro"/>
</dbReference>
<dbReference type="Gene3D" id="3.80.30.20">
    <property type="entry name" value="tm_1862 like domain"/>
    <property type="match status" value="1"/>
</dbReference>
<dbReference type="PROSITE" id="PS51332">
    <property type="entry name" value="B12_BINDING"/>
    <property type="match status" value="1"/>
</dbReference>
<evidence type="ECO:0000256" key="2">
    <source>
        <dbReference type="ARBA" id="ARBA00022603"/>
    </source>
</evidence>
<dbReference type="SFLD" id="SFLDG01082">
    <property type="entry name" value="B12-binding_domain_containing"/>
    <property type="match status" value="1"/>
</dbReference>
<feature type="domain" description="B12-binding" evidence="8">
    <location>
        <begin position="1"/>
        <end position="131"/>
    </location>
</feature>
<dbReference type="InterPro" id="IPR051198">
    <property type="entry name" value="BchE-like"/>
</dbReference>
<dbReference type="InterPro" id="IPR007197">
    <property type="entry name" value="rSAM"/>
</dbReference>
<gene>
    <name evidence="10" type="ORF">Phou_051010</name>
</gene>
<sequence length="519" mass="58867">MRVRFIEPRPPGHHVYDRALLPRLGCPLMATMLRERGHDAYCYCDVLASVDVDDCLRADLVGISATTSTQPYAYRLADELETAGVPVVLGGPHVTFMADEGLEHASYVVRGEGEHTICQLVQAVDREESPANIAGLSWRDTDRRAHHNPPRGPCSQQQFQALPIPDLSLIHGHERMTTKPLMTQWGCPYDCEFCAVTAMFSRSVRYRRTDQILTELAGLDAERVFFHDDLFVVNKNRTRDLLRQMLARDLTPQWLAQVRAAETVLLSKASRQPDLELLRLMRDAGCWMVMVGFESISDDALKQMNKKQTVRDIVDAVDLFHRYGIKVHGMFVIGTDTDTAEQADHTVQFAKRVAIDTIQLMIETPLPGTRLYRRAQAEGRIITTDWALYDGHHAVMRPARMHPLDLQRAMLDAMRRFYSQPNIAIPAARTLLRHAPSFARIALRNHVPAQLPTLAALALRHRWHDLLDTLTTGLPKTDRRVIEDALAVPVLRAYGREQITEWQSQDHTRTHLDLLATLP</sequence>
<evidence type="ECO:0000256" key="5">
    <source>
        <dbReference type="ARBA" id="ARBA00022723"/>
    </source>
</evidence>
<dbReference type="InterPro" id="IPR036724">
    <property type="entry name" value="Cobalamin-bd_sf"/>
</dbReference>
<organism evidence="10 11">
    <name type="scientific">Phytohabitans houttuyneae</name>
    <dbReference type="NCBI Taxonomy" id="1076126"/>
    <lineage>
        <taxon>Bacteria</taxon>
        <taxon>Bacillati</taxon>
        <taxon>Actinomycetota</taxon>
        <taxon>Actinomycetes</taxon>
        <taxon>Micromonosporales</taxon>
        <taxon>Micromonosporaceae</taxon>
    </lineage>
</organism>
<dbReference type="PROSITE" id="PS51918">
    <property type="entry name" value="RADICAL_SAM"/>
    <property type="match status" value="1"/>
</dbReference>